<accession>A0A1G7W5Y3</accession>
<dbReference type="InterPro" id="IPR015062">
    <property type="entry name" value="DUF1885"/>
</dbReference>
<dbReference type="Gene3D" id="1.20.5.850">
    <property type="entry name" value="Rbstp2229 protein"/>
    <property type="match status" value="1"/>
</dbReference>
<dbReference type="InterPro" id="IPR036294">
    <property type="entry name" value="Rbstp2229-like_sf"/>
</dbReference>
<reference evidence="1 4" key="2">
    <citation type="submission" date="2021-08" db="EMBL/GenBank/DDBJ databases">
        <title>Complete genome sequence of the strain Aneurinibacillus thermoaerophilus CCM 8960.</title>
        <authorList>
            <person name="Musilova J."/>
            <person name="Kourilova X."/>
            <person name="Pernicova I."/>
            <person name="Bezdicek M."/>
            <person name="Lengerova M."/>
            <person name="Obruca S."/>
            <person name="Sedlar K."/>
        </authorList>
    </citation>
    <scope>NUCLEOTIDE SEQUENCE [LARGE SCALE GENOMIC DNA]</scope>
    <source>
        <strain evidence="1 4">CCM 8960</strain>
    </source>
</reference>
<keyword evidence="4" id="KW-1185">Reference proteome</keyword>
<organism evidence="2 3">
    <name type="scientific">Aneurinibacillus thermoaerophilus</name>
    <dbReference type="NCBI Taxonomy" id="143495"/>
    <lineage>
        <taxon>Bacteria</taxon>
        <taxon>Bacillati</taxon>
        <taxon>Bacillota</taxon>
        <taxon>Bacilli</taxon>
        <taxon>Bacillales</taxon>
        <taxon>Paenibacillaceae</taxon>
        <taxon>Aneurinibacillus group</taxon>
        <taxon>Aneurinibacillus</taxon>
    </lineage>
</organism>
<evidence type="ECO:0000313" key="2">
    <source>
        <dbReference type="EMBL" id="SDG67405.1"/>
    </source>
</evidence>
<dbReference type="AlphaFoldDB" id="A0A1G7W5Y3"/>
<dbReference type="Proteomes" id="UP000826616">
    <property type="component" value="Chromosome"/>
</dbReference>
<dbReference type="SUPFAM" id="SSF111171">
    <property type="entry name" value="Rbstp2229 protein"/>
    <property type="match status" value="1"/>
</dbReference>
<dbReference type="RefSeq" id="WP_091259560.1">
    <property type="nucleotide sequence ID" value="NZ_CP080764.1"/>
</dbReference>
<proteinExistence type="predicted"/>
<evidence type="ECO:0000313" key="1">
    <source>
        <dbReference type="EMBL" id="QYY41718.1"/>
    </source>
</evidence>
<dbReference type="GeneID" id="97142170"/>
<dbReference type="Pfam" id="PF08968">
    <property type="entry name" value="DUF1885"/>
    <property type="match status" value="1"/>
</dbReference>
<evidence type="ECO:0000313" key="3">
    <source>
        <dbReference type="Proteomes" id="UP000198956"/>
    </source>
</evidence>
<evidence type="ECO:0000313" key="4">
    <source>
        <dbReference type="Proteomes" id="UP000826616"/>
    </source>
</evidence>
<dbReference type="EMBL" id="CP080764">
    <property type="protein sequence ID" value="QYY41718.1"/>
    <property type="molecule type" value="Genomic_DNA"/>
</dbReference>
<dbReference type="Gene3D" id="3.30.310.120">
    <property type="entry name" value="Rbstp2229 like protein"/>
    <property type="match status" value="1"/>
</dbReference>
<protein>
    <submittedName>
        <fullName evidence="1">DUF1885 family protein</fullName>
    </submittedName>
</protein>
<dbReference type="Proteomes" id="UP000198956">
    <property type="component" value="Unassembled WGS sequence"/>
</dbReference>
<dbReference type="EMBL" id="FNDE01000001">
    <property type="protein sequence ID" value="SDG67405.1"/>
    <property type="molecule type" value="Genomic_DNA"/>
</dbReference>
<sequence>MSRSAYIKFVEGSTTKQVTLDDVKQKLQRYIEMTTKTGEQLGWEYQNSAFPYTIEQKPEASGQWFYLKGTDEKLYRYILIGVGSRQTEKHAIQPDLKSEGQTNPNEEHYIQVTLTEQSTHGDKGKANEFCKYLAKEYKAELHLFNGRIMYFNPRK</sequence>
<name>A0A1G7W5Y3_ANETH</name>
<reference evidence="2 3" key="1">
    <citation type="submission" date="2016-10" db="EMBL/GenBank/DDBJ databases">
        <authorList>
            <person name="de Groot N.N."/>
        </authorList>
    </citation>
    <scope>NUCLEOTIDE SEQUENCE [LARGE SCALE GENOMIC DNA]</scope>
    <source>
        <strain evidence="2 3">L 420-91</strain>
    </source>
</reference>
<gene>
    <name evidence="1" type="ORF">K3F53_12375</name>
    <name evidence="2" type="ORF">SAMN04489735_100119</name>
</gene>
<dbReference type="OrthoDB" id="2966171at2"/>